<evidence type="ECO:0000313" key="3">
    <source>
        <dbReference type="Proteomes" id="UP000676246"/>
    </source>
</evidence>
<gene>
    <name evidence="2" type="ORF">KAK03_18585</name>
</gene>
<name>A0A940YMI9_9BURK</name>
<keyword evidence="1" id="KW-0732">Signal</keyword>
<evidence type="ECO:0000313" key="2">
    <source>
        <dbReference type="EMBL" id="MBQ0932489.1"/>
    </source>
</evidence>
<dbReference type="AlphaFoldDB" id="A0A940YMI9"/>
<organism evidence="2 3">
    <name type="scientific">Ideonella alba</name>
    <dbReference type="NCBI Taxonomy" id="2824118"/>
    <lineage>
        <taxon>Bacteria</taxon>
        <taxon>Pseudomonadati</taxon>
        <taxon>Pseudomonadota</taxon>
        <taxon>Betaproteobacteria</taxon>
        <taxon>Burkholderiales</taxon>
        <taxon>Sphaerotilaceae</taxon>
        <taxon>Ideonella</taxon>
    </lineage>
</organism>
<feature type="chain" id="PRO_5037772725" evidence="1">
    <location>
        <begin position="23"/>
        <end position="103"/>
    </location>
</feature>
<dbReference type="EMBL" id="JAGQDD010000016">
    <property type="protein sequence ID" value="MBQ0932489.1"/>
    <property type="molecule type" value="Genomic_DNA"/>
</dbReference>
<sequence>MKTSLSAALATLSLMLAGTASAATVCTTDVAKMKRLEDRALAPAATTAPVMSGVTLTVAKRLDNAGMAVPSSASGTGLSLVDAKKLDRMPAPGRARDIAGSCL</sequence>
<dbReference type="Proteomes" id="UP000676246">
    <property type="component" value="Unassembled WGS sequence"/>
</dbReference>
<proteinExistence type="predicted"/>
<dbReference type="RefSeq" id="WP_210856076.1">
    <property type="nucleotide sequence ID" value="NZ_JAGQDD010000016.1"/>
</dbReference>
<keyword evidence="3" id="KW-1185">Reference proteome</keyword>
<reference evidence="2 3" key="1">
    <citation type="submission" date="2021-04" db="EMBL/GenBank/DDBJ databases">
        <title>The genome sequence of Ideonella sp. 3Y2.</title>
        <authorList>
            <person name="Liu Y."/>
        </authorList>
    </citation>
    <scope>NUCLEOTIDE SEQUENCE [LARGE SCALE GENOMIC DNA]</scope>
    <source>
        <strain evidence="2 3">3Y2</strain>
    </source>
</reference>
<feature type="signal peptide" evidence="1">
    <location>
        <begin position="1"/>
        <end position="22"/>
    </location>
</feature>
<accession>A0A940YMI9</accession>
<protein>
    <submittedName>
        <fullName evidence="2">Uncharacterized protein</fullName>
    </submittedName>
</protein>
<evidence type="ECO:0000256" key="1">
    <source>
        <dbReference type="SAM" id="SignalP"/>
    </source>
</evidence>
<comment type="caution">
    <text evidence="2">The sequence shown here is derived from an EMBL/GenBank/DDBJ whole genome shotgun (WGS) entry which is preliminary data.</text>
</comment>